<organism evidence="1 2">
    <name type="scientific">Riccia sorocarpa</name>
    <dbReference type="NCBI Taxonomy" id="122646"/>
    <lineage>
        <taxon>Eukaryota</taxon>
        <taxon>Viridiplantae</taxon>
        <taxon>Streptophyta</taxon>
        <taxon>Embryophyta</taxon>
        <taxon>Marchantiophyta</taxon>
        <taxon>Marchantiopsida</taxon>
        <taxon>Marchantiidae</taxon>
        <taxon>Marchantiales</taxon>
        <taxon>Ricciaceae</taxon>
        <taxon>Riccia</taxon>
    </lineage>
</organism>
<sequence>MKGSSFGSYMSAAVLVLFTFLVLLCYSLDLSSTIVAQPYWTLRAFTGFDSINSNFPIQCRDSHWVAHQTYNSGLLSATHLIMPVLLMGVFKGDGYTVIPVARPPGAVPAKTFAGCGEPKDMHIGCFFNLTNCRLEADPVRLEILQTRNSTTEGAEWDSLWYRTTAPGGMTLLTGFVSTYPQPAYDDVWTAPKLRFWKEVQEHGKTGVHVGSDGAVQEPLDSQIDFALHGMLSAWMMRQTTDRVKKIAEDIMSRYSDDNGRPLWTPPVLAIHIRQTDKKEEDPYFREHDEYRSVDEYIERMKSFEDQFDFRWESLFIMSDSGSALQSLAVAINDVTGCPDSMNGQPGKRFIMYDWNFDNSMIERRGGHENIPPNMKRSAQEHFLATLYITSKIADYAMVSYSSNVGRFMSEIISGRHRLATPNSLGPIALSLDYPWVHN</sequence>
<reference evidence="1 2" key="1">
    <citation type="submission" date="2024-09" db="EMBL/GenBank/DDBJ databases">
        <title>Chromosome-scale assembly of Riccia sorocarpa.</title>
        <authorList>
            <person name="Paukszto L."/>
        </authorList>
    </citation>
    <scope>NUCLEOTIDE SEQUENCE [LARGE SCALE GENOMIC DNA]</scope>
    <source>
        <strain evidence="1">LP-2024</strain>
        <tissue evidence="1">Aerial parts of the thallus</tissue>
    </source>
</reference>
<dbReference type="Proteomes" id="UP001633002">
    <property type="component" value="Unassembled WGS sequence"/>
</dbReference>
<dbReference type="AlphaFoldDB" id="A0ABD3GDM1"/>
<evidence type="ECO:0000313" key="1">
    <source>
        <dbReference type="EMBL" id="KAL3676681.1"/>
    </source>
</evidence>
<name>A0ABD3GDM1_9MARC</name>
<dbReference type="Gene3D" id="3.40.50.11350">
    <property type="match status" value="1"/>
</dbReference>
<gene>
    <name evidence="1" type="ORF">R1sor_026629</name>
</gene>
<protein>
    <recommendedName>
        <fullName evidence="3">Fucosyltransferase</fullName>
    </recommendedName>
</protein>
<dbReference type="PANTHER" id="PTHR13132:SF34">
    <property type="entry name" value="O-FUCOSYLTRANSFERASE FAMILY PROTEIN"/>
    <property type="match status" value="1"/>
</dbReference>
<proteinExistence type="predicted"/>
<comment type="caution">
    <text evidence="1">The sequence shown here is derived from an EMBL/GenBank/DDBJ whole genome shotgun (WGS) entry which is preliminary data.</text>
</comment>
<dbReference type="EMBL" id="JBJQOH010000008">
    <property type="protein sequence ID" value="KAL3676681.1"/>
    <property type="molecule type" value="Genomic_DNA"/>
</dbReference>
<dbReference type="PANTHER" id="PTHR13132">
    <property type="entry name" value="ALPHA- 1,6 -FUCOSYLTRANSFERASE"/>
    <property type="match status" value="1"/>
</dbReference>
<evidence type="ECO:0000313" key="2">
    <source>
        <dbReference type="Proteomes" id="UP001633002"/>
    </source>
</evidence>
<evidence type="ECO:0008006" key="3">
    <source>
        <dbReference type="Google" id="ProtNLM"/>
    </source>
</evidence>
<keyword evidence="2" id="KW-1185">Reference proteome</keyword>
<accession>A0ABD3GDM1</accession>